<name>A0A392V8A7_9FABA</name>
<sequence length="34" mass="3891">MVSSKPPRIHCLVCSFFVNVGFPDRVAFALYNFQ</sequence>
<comment type="caution">
    <text evidence="1">The sequence shown here is derived from an EMBL/GenBank/DDBJ whole genome shotgun (WGS) entry which is preliminary data.</text>
</comment>
<evidence type="ECO:0000313" key="1">
    <source>
        <dbReference type="EMBL" id="MCI83673.1"/>
    </source>
</evidence>
<keyword evidence="2" id="KW-1185">Reference proteome</keyword>
<dbReference type="EMBL" id="LXQA011072667">
    <property type="protein sequence ID" value="MCI83673.1"/>
    <property type="molecule type" value="Genomic_DNA"/>
</dbReference>
<dbReference type="Proteomes" id="UP000265520">
    <property type="component" value="Unassembled WGS sequence"/>
</dbReference>
<organism evidence="1 2">
    <name type="scientific">Trifolium medium</name>
    <dbReference type="NCBI Taxonomy" id="97028"/>
    <lineage>
        <taxon>Eukaryota</taxon>
        <taxon>Viridiplantae</taxon>
        <taxon>Streptophyta</taxon>
        <taxon>Embryophyta</taxon>
        <taxon>Tracheophyta</taxon>
        <taxon>Spermatophyta</taxon>
        <taxon>Magnoliopsida</taxon>
        <taxon>eudicotyledons</taxon>
        <taxon>Gunneridae</taxon>
        <taxon>Pentapetalae</taxon>
        <taxon>rosids</taxon>
        <taxon>fabids</taxon>
        <taxon>Fabales</taxon>
        <taxon>Fabaceae</taxon>
        <taxon>Papilionoideae</taxon>
        <taxon>50 kb inversion clade</taxon>
        <taxon>NPAAA clade</taxon>
        <taxon>Hologalegina</taxon>
        <taxon>IRL clade</taxon>
        <taxon>Trifolieae</taxon>
        <taxon>Trifolium</taxon>
    </lineage>
</organism>
<protein>
    <submittedName>
        <fullName evidence="1">Uncharacterized protein</fullName>
    </submittedName>
</protein>
<dbReference type="AlphaFoldDB" id="A0A392V8A7"/>
<reference evidence="1 2" key="1">
    <citation type="journal article" date="2018" name="Front. Plant Sci.">
        <title>Red Clover (Trifolium pratense) and Zigzag Clover (T. medium) - A Picture of Genomic Similarities and Differences.</title>
        <authorList>
            <person name="Dluhosova J."/>
            <person name="Istvanek J."/>
            <person name="Nedelnik J."/>
            <person name="Repkova J."/>
        </authorList>
    </citation>
    <scope>NUCLEOTIDE SEQUENCE [LARGE SCALE GENOMIC DNA]</scope>
    <source>
        <strain evidence="2">cv. 10/8</strain>
        <tissue evidence="1">Leaf</tissue>
    </source>
</reference>
<accession>A0A392V8A7</accession>
<evidence type="ECO:0000313" key="2">
    <source>
        <dbReference type="Proteomes" id="UP000265520"/>
    </source>
</evidence>
<feature type="non-terminal residue" evidence="1">
    <location>
        <position position="34"/>
    </location>
</feature>
<proteinExistence type="predicted"/>